<feature type="compositionally biased region" description="Low complexity" evidence="1">
    <location>
        <begin position="99"/>
        <end position="110"/>
    </location>
</feature>
<feature type="region of interest" description="Disordered" evidence="1">
    <location>
        <begin position="41"/>
        <end position="205"/>
    </location>
</feature>
<comment type="caution">
    <text evidence="2">The sequence shown here is derived from an EMBL/GenBank/DDBJ whole genome shotgun (WGS) entry which is preliminary data.</text>
</comment>
<feature type="compositionally biased region" description="Acidic residues" evidence="1">
    <location>
        <begin position="170"/>
        <end position="182"/>
    </location>
</feature>
<accession>A0ABN3GJ21</accession>
<evidence type="ECO:0000313" key="2">
    <source>
        <dbReference type="EMBL" id="GAA2352731.1"/>
    </source>
</evidence>
<feature type="compositionally biased region" description="Low complexity" evidence="1">
    <location>
        <begin position="122"/>
        <end position="169"/>
    </location>
</feature>
<dbReference type="Proteomes" id="UP001501218">
    <property type="component" value="Unassembled WGS sequence"/>
</dbReference>
<sequence length="205" mass="21360">MRGRHRRDNKWRYAAPVLGYTVAAALAVVAATSAHYGQVRSEEAASSELDDTARAHAAPRDRAYLPRIVPSQGDPAEAAPPTPPAGPAPAPTRLAHVVPEPAQQETTSQPEPEPTTSERRTAPSTTEPAPSTSEATAPAEEPTPGTTSNGDAGPTEPRTTQPEPTGSETTEPEESDAETPEEEPSRGLVGGVVEGVTDPVLGLLR</sequence>
<gene>
    <name evidence="2" type="ORF">GCM10009854_33420</name>
</gene>
<evidence type="ECO:0000313" key="3">
    <source>
        <dbReference type="Proteomes" id="UP001501218"/>
    </source>
</evidence>
<organism evidence="2 3">
    <name type="scientific">Saccharopolyspora halophila</name>
    <dbReference type="NCBI Taxonomy" id="405551"/>
    <lineage>
        <taxon>Bacteria</taxon>
        <taxon>Bacillati</taxon>
        <taxon>Actinomycetota</taxon>
        <taxon>Actinomycetes</taxon>
        <taxon>Pseudonocardiales</taxon>
        <taxon>Pseudonocardiaceae</taxon>
        <taxon>Saccharopolyspora</taxon>
    </lineage>
</organism>
<proteinExistence type="predicted"/>
<dbReference type="RefSeq" id="WP_344133073.1">
    <property type="nucleotide sequence ID" value="NZ_BAAARA010000010.1"/>
</dbReference>
<feature type="compositionally biased region" description="Pro residues" evidence="1">
    <location>
        <begin position="78"/>
        <end position="90"/>
    </location>
</feature>
<protein>
    <submittedName>
        <fullName evidence="2">Uncharacterized protein</fullName>
    </submittedName>
</protein>
<dbReference type="EMBL" id="BAAARA010000010">
    <property type="protein sequence ID" value="GAA2352731.1"/>
    <property type="molecule type" value="Genomic_DNA"/>
</dbReference>
<keyword evidence="3" id="KW-1185">Reference proteome</keyword>
<reference evidence="2 3" key="1">
    <citation type="journal article" date="2019" name="Int. J. Syst. Evol. Microbiol.">
        <title>The Global Catalogue of Microorganisms (GCM) 10K type strain sequencing project: providing services to taxonomists for standard genome sequencing and annotation.</title>
        <authorList>
            <consortium name="The Broad Institute Genomics Platform"/>
            <consortium name="The Broad Institute Genome Sequencing Center for Infectious Disease"/>
            <person name="Wu L."/>
            <person name="Ma J."/>
        </authorList>
    </citation>
    <scope>NUCLEOTIDE SEQUENCE [LARGE SCALE GENOMIC DNA]</scope>
    <source>
        <strain evidence="2 3">JCM 16221</strain>
    </source>
</reference>
<evidence type="ECO:0000256" key="1">
    <source>
        <dbReference type="SAM" id="MobiDB-lite"/>
    </source>
</evidence>
<feature type="compositionally biased region" description="Basic and acidic residues" evidence="1">
    <location>
        <begin position="51"/>
        <end position="64"/>
    </location>
</feature>
<name>A0ABN3GJ21_9PSEU</name>